<reference evidence="1 2" key="2">
    <citation type="journal article" date="2022" name="Mol. Ecol. Resour.">
        <title>The genomes of chicory, endive, great burdock and yacon provide insights into Asteraceae paleo-polyploidization history and plant inulin production.</title>
        <authorList>
            <person name="Fan W."/>
            <person name="Wang S."/>
            <person name="Wang H."/>
            <person name="Wang A."/>
            <person name="Jiang F."/>
            <person name="Liu H."/>
            <person name="Zhao H."/>
            <person name="Xu D."/>
            <person name="Zhang Y."/>
        </authorList>
    </citation>
    <scope>NUCLEOTIDE SEQUENCE [LARGE SCALE GENOMIC DNA]</scope>
    <source>
        <strain evidence="2">cv. Yunnan</strain>
        <tissue evidence="1">Leaves</tissue>
    </source>
</reference>
<name>A0ACB9GMS8_9ASTR</name>
<comment type="caution">
    <text evidence="1">The sequence shown here is derived from an EMBL/GenBank/DDBJ whole genome shotgun (WGS) entry which is preliminary data.</text>
</comment>
<dbReference type="Proteomes" id="UP001056120">
    <property type="component" value="Linkage Group LG14"/>
</dbReference>
<evidence type="ECO:0000313" key="2">
    <source>
        <dbReference type="Proteomes" id="UP001056120"/>
    </source>
</evidence>
<evidence type="ECO:0000313" key="1">
    <source>
        <dbReference type="EMBL" id="KAI3784506.1"/>
    </source>
</evidence>
<proteinExistence type="predicted"/>
<gene>
    <name evidence="1" type="ORF">L1987_43605</name>
</gene>
<organism evidence="1 2">
    <name type="scientific">Smallanthus sonchifolius</name>
    <dbReference type="NCBI Taxonomy" id="185202"/>
    <lineage>
        <taxon>Eukaryota</taxon>
        <taxon>Viridiplantae</taxon>
        <taxon>Streptophyta</taxon>
        <taxon>Embryophyta</taxon>
        <taxon>Tracheophyta</taxon>
        <taxon>Spermatophyta</taxon>
        <taxon>Magnoliopsida</taxon>
        <taxon>eudicotyledons</taxon>
        <taxon>Gunneridae</taxon>
        <taxon>Pentapetalae</taxon>
        <taxon>asterids</taxon>
        <taxon>campanulids</taxon>
        <taxon>Asterales</taxon>
        <taxon>Asteraceae</taxon>
        <taxon>Asteroideae</taxon>
        <taxon>Heliantheae alliance</taxon>
        <taxon>Millerieae</taxon>
        <taxon>Smallanthus</taxon>
    </lineage>
</organism>
<dbReference type="EMBL" id="CM042031">
    <property type="protein sequence ID" value="KAI3784506.1"/>
    <property type="molecule type" value="Genomic_DNA"/>
</dbReference>
<keyword evidence="2" id="KW-1185">Reference proteome</keyword>
<accession>A0ACB9GMS8</accession>
<sequence>MVSEPKVLKEAIWEKLVAGAFMAVLGCPGRNPSVGIHWKGAKEKEKLSRDFAKLTIKDLGQTTIEKLVMKARKIKLGKELKAGNSKKKEKGNPQEELSLEWKRSKWKKRRVRAVRDSSPGSGPANHVNSNQARNIEPKEEEPEEEESGGEKLDDTNDEDSEDFILVKNEDGEA</sequence>
<reference evidence="2" key="1">
    <citation type="journal article" date="2022" name="Mol. Ecol. Resour.">
        <title>The genomes of chicory, endive, great burdock and yacon provide insights into Asteraceae palaeo-polyploidization history and plant inulin production.</title>
        <authorList>
            <person name="Fan W."/>
            <person name="Wang S."/>
            <person name="Wang H."/>
            <person name="Wang A."/>
            <person name="Jiang F."/>
            <person name="Liu H."/>
            <person name="Zhao H."/>
            <person name="Xu D."/>
            <person name="Zhang Y."/>
        </authorList>
    </citation>
    <scope>NUCLEOTIDE SEQUENCE [LARGE SCALE GENOMIC DNA]</scope>
    <source>
        <strain evidence="2">cv. Yunnan</strain>
    </source>
</reference>
<protein>
    <submittedName>
        <fullName evidence="1">Uncharacterized protein</fullName>
    </submittedName>
</protein>